<dbReference type="InterPro" id="IPR018910">
    <property type="entry name" value="LpqB_C"/>
</dbReference>
<evidence type="ECO:0000313" key="4">
    <source>
        <dbReference type="Proteomes" id="UP001589896"/>
    </source>
</evidence>
<dbReference type="InterPro" id="IPR019606">
    <property type="entry name" value="GerMN"/>
</dbReference>
<evidence type="ECO:0000256" key="1">
    <source>
        <dbReference type="SAM" id="SignalP"/>
    </source>
</evidence>
<keyword evidence="1" id="KW-0732">Signal</keyword>
<dbReference type="Pfam" id="PF25976">
    <property type="entry name" value="LpqB_N"/>
    <property type="match status" value="1"/>
</dbReference>
<gene>
    <name evidence="3" type="ORF">ACFFGH_26390</name>
</gene>
<feature type="domain" description="GerMN" evidence="2">
    <location>
        <begin position="198"/>
        <end position="288"/>
    </location>
</feature>
<accession>A0ABV6RWM0</accession>
<evidence type="ECO:0000259" key="2">
    <source>
        <dbReference type="SMART" id="SM00909"/>
    </source>
</evidence>
<dbReference type="InterPro" id="IPR059026">
    <property type="entry name" value="LpqB_N"/>
</dbReference>
<name>A0ABV6RWM0_9GAMM</name>
<proteinExistence type="predicted"/>
<keyword evidence="4" id="KW-1185">Reference proteome</keyword>
<organism evidence="3 4">
    <name type="scientific">Lysobacter korlensis</name>
    <dbReference type="NCBI Taxonomy" id="553636"/>
    <lineage>
        <taxon>Bacteria</taxon>
        <taxon>Pseudomonadati</taxon>
        <taxon>Pseudomonadota</taxon>
        <taxon>Gammaproteobacteria</taxon>
        <taxon>Lysobacterales</taxon>
        <taxon>Lysobacteraceae</taxon>
        <taxon>Lysobacter</taxon>
    </lineage>
</organism>
<dbReference type="RefSeq" id="WP_386673932.1">
    <property type="nucleotide sequence ID" value="NZ_JBHLTG010000007.1"/>
</dbReference>
<dbReference type="Proteomes" id="UP001589896">
    <property type="component" value="Unassembled WGS sequence"/>
</dbReference>
<dbReference type="PROSITE" id="PS51257">
    <property type="entry name" value="PROKAR_LIPOPROTEIN"/>
    <property type="match status" value="1"/>
</dbReference>
<protein>
    <submittedName>
        <fullName evidence="3">LpqB family beta-propeller domain-containing protein</fullName>
    </submittedName>
</protein>
<comment type="caution">
    <text evidence="3">The sequence shown here is derived from an EMBL/GenBank/DDBJ whole genome shotgun (WGS) entry which is preliminary data.</text>
</comment>
<sequence length="554" mass="58703">MRRAAVAALALLLALTGCAGFPTSGGVGIGEVISEEFDSGIVFGPDGPQEGATQEEILNGFLQAAVAPGRRYQIARQFLDERIREEWNPNELVSIRDDAGTITRTNRTTLSYSFVASAYVDPDGIYSEEAPTTQRFEVQFTENEDGEWRISDVPDGIVLASVRFDSVFDDFPLWFFDPSFAYLVPDVRWFATGRSDLESAVVGELLGGPAPYLGQGAVVTAFPPGTVRGDVVEIDDGTATVDLSGEAAETAELERDRMRQQLTETLRGQFNVTGAEITVEGIALPTPDVPGPDAITKPNVEGSPLVLRDGEFGYATGDSTMPIAGISGQVESLQPTAVTYAGDSSVAVVRNADGVVLVRTGTEPLLIDQRAGLVPPSLDPMGFVWSAREASATSIKAFDFARGSYEIRSNLPSDARIVAMRVSRDGARMLLALETSTGPRLIVKGIVREGTVPVGLTAETLAFPIADGTPLDAAWVDERSVALLADEAAARTVTRFDVGGPRERLGVAAGGTVIAGGNGGVGGLRVLADGVLLQRRGTSWLPTRVEASVLAEQR</sequence>
<dbReference type="EMBL" id="JBHLTG010000007">
    <property type="protein sequence ID" value="MFC0681374.1"/>
    <property type="molecule type" value="Genomic_DNA"/>
</dbReference>
<dbReference type="SMART" id="SM00909">
    <property type="entry name" value="Germane"/>
    <property type="match status" value="1"/>
</dbReference>
<dbReference type="Pfam" id="PF10647">
    <property type="entry name" value="Gmad1"/>
    <property type="match status" value="1"/>
</dbReference>
<reference evidence="3 4" key="1">
    <citation type="submission" date="2024-09" db="EMBL/GenBank/DDBJ databases">
        <authorList>
            <person name="Sun Q."/>
            <person name="Mori K."/>
        </authorList>
    </citation>
    <scope>NUCLEOTIDE SEQUENCE [LARGE SCALE GENOMIC DNA]</scope>
    <source>
        <strain evidence="3 4">KCTC 23076</strain>
    </source>
</reference>
<dbReference type="Pfam" id="PF10646">
    <property type="entry name" value="Germane"/>
    <property type="match status" value="1"/>
</dbReference>
<feature type="signal peptide" evidence="1">
    <location>
        <begin position="1"/>
        <end position="19"/>
    </location>
</feature>
<evidence type="ECO:0000313" key="3">
    <source>
        <dbReference type="EMBL" id="MFC0681374.1"/>
    </source>
</evidence>
<feature type="chain" id="PRO_5047538481" evidence="1">
    <location>
        <begin position="20"/>
        <end position="554"/>
    </location>
</feature>